<dbReference type="EC" id="5.2.1.8" evidence="3 6"/>
<organism evidence="9 10">
    <name type="scientific">[Propionibacterium] namnetense SK182B-JCVI</name>
    <dbReference type="NCBI Taxonomy" id="1051006"/>
    <lineage>
        <taxon>Bacteria</taxon>
        <taxon>Bacillati</taxon>
        <taxon>Actinomycetota</taxon>
        <taxon>Actinomycetes</taxon>
        <taxon>Propionibacteriales</taxon>
        <taxon>Propionibacteriaceae</taxon>
        <taxon>Cutibacterium</taxon>
    </lineage>
</organism>
<evidence type="ECO:0000256" key="6">
    <source>
        <dbReference type="PROSITE-ProRule" id="PRU00277"/>
    </source>
</evidence>
<dbReference type="Gene3D" id="3.10.50.40">
    <property type="match status" value="2"/>
</dbReference>
<sequence length="374" mass="38583">MRSWVSSSTSSNCEFLRMASIVLKRRSGNLRQVSSNKYRPVSAAALTVALCVSSLALASCSKSSSDPKPSVSASSTPASASASAEASSSPTKKLTMVTNLDQIKVSGEDGKAPKVDGAWPLAIAKTESKVLKEGKGEKVDKNATIKVNYVGVNGRTGKEFDSSYKRGAAATFPLAQVVPGFAKGLAGKHQGDRVLIMLPGSDGYDSQGGSPQAGIMKGDSLIFVVDIVGLPLSKATGESVKPAAGLPAVKEVQGAPAVTIGKAVKPNKLVVQPLIKGKGPAVAANDAIDVKYRTYAWSSGKLIEDGYSGEPVTGSMSSAIPGWKKGLTGQTVGSRVMLIVPPADAYPSGSTNPLVKKGETLVYVIDILSAQKES</sequence>
<proteinExistence type="inferred from homology"/>
<dbReference type="eggNOG" id="COG0545">
    <property type="taxonomic scope" value="Bacteria"/>
</dbReference>
<gene>
    <name evidence="9" type="ORF">HMPREF1162_0017</name>
</gene>
<dbReference type="SUPFAM" id="SSF54534">
    <property type="entry name" value="FKBP-like"/>
    <property type="match status" value="2"/>
</dbReference>
<name>F9NSK7_9ACTN</name>
<evidence type="ECO:0000259" key="8">
    <source>
        <dbReference type="PROSITE" id="PS50059"/>
    </source>
</evidence>
<feature type="compositionally biased region" description="Low complexity" evidence="7">
    <location>
        <begin position="62"/>
        <end position="90"/>
    </location>
</feature>
<accession>F9NSK7</accession>
<evidence type="ECO:0000256" key="7">
    <source>
        <dbReference type="SAM" id="MobiDB-lite"/>
    </source>
</evidence>
<feature type="domain" description="PPIase FKBP-type" evidence="8">
    <location>
        <begin position="142"/>
        <end position="231"/>
    </location>
</feature>
<dbReference type="STRING" id="1574624.GCA_001642025_00788"/>
<evidence type="ECO:0000256" key="2">
    <source>
        <dbReference type="ARBA" id="ARBA00006577"/>
    </source>
</evidence>
<protein>
    <recommendedName>
        <fullName evidence="3 6">peptidylprolyl isomerase</fullName>
        <ecNumber evidence="3 6">5.2.1.8</ecNumber>
    </recommendedName>
</protein>
<feature type="domain" description="PPIase FKBP-type" evidence="8">
    <location>
        <begin position="285"/>
        <end position="371"/>
    </location>
</feature>
<comment type="similarity">
    <text evidence="2">Belongs to the FKBP-type PPIase family.</text>
</comment>
<dbReference type="EMBL" id="AFUN01000007">
    <property type="protein sequence ID" value="EGR97504.1"/>
    <property type="molecule type" value="Genomic_DNA"/>
</dbReference>
<dbReference type="AlphaFoldDB" id="F9NSK7"/>
<dbReference type="PROSITE" id="PS50059">
    <property type="entry name" value="FKBP_PPIASE"/>
    <property type="match status" value="2"/>
</dbReference>
<dbReference type="PATRIC" id="fig|1051006.4.peg.148"/>
<dbReference type="GO" id="GO:0003755">
    <property type="term" value="F:peptidyl-prolyl cis-trans isomerase activity"/>
    <property type="evidence" value="ECO:0007669"/>
    <property type="project" value="UniProtKB-KW"/>
</dbReference>
<comment type="catalytic activity">
    <reaction evidence="1 6">
        <text>[protein]-peptidylproline (omega=180) = [protein]-peptidylproline (omega=0)</text>
        <dbReference type="Rhea" id="RHEA:16237"/>
        <dbReference type="Rhea" id="RHEA-COMP:10747"/>
        <dbReference type="Rhea" id="RHEA-COMP:10748"/>
        <dbReference type="ChEBI" id="CHEBI:83833"/>
        <dbReference type="ChEBI" id="CHEBI:83834"/>
        <dbReference type="EC" id="5.2.1.8"/>
    </reaction>
</comment>
<reference evidence="9 10" key="1">
    <citation type="submission" date="2011-07" db="EMBL/GenBank/DDBJ databases">
        <title>Genome Sequence of Propionibacterium acnes SK182B-JCVI.</title>
        <authorList>
            <person name="Durkin A.S."/>
            <person name="Madupu R."/>
            <person name="Hostetler J."/>
            <person name="Radune D."/>
            <person name="Torralba M."/>
            <person name="Methe B."/>
            <person name="Sutton G."/>
            <person name="Strausberg R.L."/>
            <person name="Nelson K.E."/>
        </authorList>
    </citation>
    <scope>NUCLEOTIDE SEQUENCE [LARGE SCALE GENOMIC DNA]</scope>
    <source>
        <strain evidence="9 10">SK182B-JCVI</strain>
    </source>
</reference>
<evidence type="ECO:0000256" key="1">
    <source>
        <dbReference type="ARBA" id="ARBA00000971"/>
    </source>
</evidence>
<dbReference type="InterPro" id="IPR001179">
    <property type="entry name" value="PPIase_FKBP_dom"/>
</dbReference>
<evidence type="ECO:0000256" key="4">
    <source>
        <dbReference type="ARBA" id="ARBA00023110"/>
    </source>
</evidence>
<evidence type="ECO:0000313" key="10">
    <source>
        <dbReference type="Proteomes" id="UP000007832"/>
    </source>
</evidence>
<dbReference type="PANTHER" id="PTHR43811">
    <property type="entry name" value="FKBP-TYPE PEPTIDYL-PROLYL CIS-TRANS ISOMERASE FKPA"/>
    <property type="match status" value="1"/>
</dbReference>
<evidence type="ECO:0000256" key="3">
    <source>
        <dbReference type="ARBA" id="ARBA00013194"/>
    </source>
</evidence>
<keyword evidence="5 6" id="KW-0413">Isomerase</keyword>
<dbReference type="Proteomes" id="UP000007832">
    <property type="component" value="Unassembled WGS sequence"/>
</dbReference>
<evidence type="ECO:0000256" key="5">
    <source>
        <dbReference type="ARBA" id="ARBA00023235"/>
    </source>
</evidence>
<comment type="caution">
    <text evidence="9">The sequence shown here is derived from an EMBL/GenBank/DDBJ whole genome shotgun (WGS) entry which is preliminary data.</text>
</comment>
<dbReference type="PANTHER" id="PTHR43811:SF19">
    <property type="entry name" value="39 KDA FK506-BINDING NUCLEAR PROTEIN"/>
    <property type="match status" value="1"/>
</dbReference>
<evidence type="ECO:0000313" key="9">
    <source>
        <dbReference type="EMBL" id="EGR97504.1"/>
    </source>
</evidence>
<keyword evidence="4 6" id="KW-0697">Rotamase</keyword>
<dbReference type="Pfam" id="PF00254">
    <property type="entry name" value="FKBP_C"/>
    <property type="match status" value="2"/>
</dbReference>
<feature type="region of interest" description="Disordered" evidence="7">
    <location>
        <begin position="62"/>
        <end position="91"/>
    </location>
</feature>
<dbReference type="InterPro" id="IPR046357">
    <property type="entry name" value="PPIase_dom_sf"/>
</dbReference>